<dbReference type="AlphaFoldDB" id="A0A1B8R4X6"/>
<keyword evidence="4 5" id="KW-0472">Membrane</keyword>
<name>A0A1B8R4X6_RHILT</name>
<feature type="transmembrane region" description="Helical" evidence="5">
    <location>
        <begin position="97"/>
        <end position="120"/>
    </location>
</feature>
<evidence type="ECO:0000256" key="1">
    <source>
        <dbReference type="ARBA" id="ARBA00004141"/>
    </source>
</evidence>
<keyword evidence="3 5" id="KW-1133">Transmembrane helix</keyword>
<keyword evidence="2 5" id="KW-0812">Transmembrane</keyword>
<dbReference type="EMBL" id="KX491152">
    <property type="protein sequence ID" value="AOO93516.1"/>
    <property type="molecule type" value="Genomic_DNA"/>
</dbReference>
<sequence>MTAAYSPLISQSKAVRVASWALRLLSAAVFLAAGGAKIAGVPMMVAIFDQVGFGQWFRVLTGIVEVGGAIALLVTASTAFGALTLAVTMVFAVLTHLFLIGGNPLPAVVLLAMTGTVAWLHRRSFAVILDALR</sequence>
<dbReference type="Pfam" id="PF13564">
    <property type="entry name" value="DoxX_2"/>
    <property type="match status" value="1"/>
</dbReference>
<feature type="transmembrane region" description="Helical" evidence="5">
    <location>
        <begin position="20"/>
        <end position="48"/>
    </location>
</feature>
<accession>A0A1B8R4X6</accession>
<reference evidence="6" key="1">
    <citation type="journal article" date="2015" name="BMC Genomics">
        <title>Transcriptome profiling of a Rhizobium leguminosarum bv. trifolii rosR mutant reveals the role of the transcriptional regulator RosR in motility, synthesis of cell-surface components, and other cellular processes.</title>
        <authorList>
            <person name="Rachwal K."/>
            <person name="Matczynska E."/>
            <person name="Janczarek M."/>
        </authorList>
    </citation>
    <scope>NUCLEOTIDE SEQUENCE</scope>
    <source>
        <strain evidence="6">Rt24.2</strain>
    </source>
</reference>
<evidence type="ECO:0000256" key="4">
    <source>
        <dbReference type="ARBA" id="ARBA00023136"/>
    </source>
</evidence>
<dbReference type="InterPro" id="IPR032808">
    <property type="entry name" value="DoxX"/>
</dbReference>
<comment type="subcellular location">
    <subcellularLocation>
        <location evidence="1">Membrane</location>
        <topology evidence="1">Multi-pass membrane protein</topology>
    </subcellularLocation>
</comment>
<proteinExistence type="predicted"/>
<evidence type="ECO:0000256" key="5">
    <source>
        <dbReference type="SAM" id="Phobius"/>
    </source>
</evidence>
<organism evidence="6">
    <name type="scientific">Rhizobium leguminosarum bv. trifolii</name>
    <dbReference type="NCBI Taxonomy" id="386"/>
    <lineage>
        <taxon>Bacteria</taxon>
        <taxon>Pseudomonadati</taxon>
        <taxon>Pseudomonadota</taxon>
        <taxon>Alphaproteobacteria</taxon>
        <taxon>Hyphomicrobiales</taxon>
        <taxon>Rhizobiaceae</taxon>
        <taxon>Rhizobium/Agrobacterium group</taxon>
        <taxon>Rhizobium</taxon>
    </lineage>
</organism>
<dbReference type="GeneID" id="61422709"/>
<feature type="transmembrane region" description="Helical" evidence="5">
    <location>
        <begin position="69"/>
        <end position="91"/>
    </location>
</feature>
<evidence type="ECO:0000256" key="2">
    <source>
        <dbReference type="ARBA" id="ARBA00022692"/>
    </source>
</evidence>
<evidence type="ECO:0000313" key="6">
    <source>
        <dbReference type="EMBL" id="AOO93516.1"/>
    </source>
</evidence>
<dbReference type="RefSeq" id="WP_028734458.1">
    <property type="nucleotide sequence ID" value="NZ_MAMO01000166.1"/>
</dbReference>
<protein>
    <submittedName>
        <fullName evidence="6">DoxX family protein</fullName>
    </submittedName>
</protein>
<evidence type="ECO:0000256" key="3">
    <source>
        <dbReference type="ARBA" id="ARBA00022989"/>
    </source>
</evidence>
<dbReference type="GO" id="GO:0016020">
    <property type="term" value="C:membrane"/>
    <property type="evidence" value="ECO:0007669"/>
    <property type="project" value="UniProtKB-SubCell"/>
</dbReference>
<reference evidence="6" key="2">
    <citation type="journal article" date="2016" name="Front. Microbiol.">
        <title>The Regulatory Protein RosR Affects Rhizobium leguminosarum bv. trifolii Protein Profiles, Cell Surface Properties, and Symbiosis with Clover.</title>
        <authorList>
            <person name="Rachwal K."/>
            <person name="Boguszewska A."/>
            <person name="Kopcinska J."/>
            <person name="Karas M."/>
            <person name="Tchorzewski M."/>
            <person name="Janczarek M."/>
        </authorList>
    </citation>
    <scope>NUCLEOTIDE SEQUENCE</scope>
    <source>
        <strain evidence="6">Rt24.2</strain>
    </source>
</reference>